<gene>
    <name evidence="2" type="ORF">TOPH_02890</name>
</gene>
<comment type="caution">
    <text evidence="2">The sequence shown here is derived from an EMBL/GenBank/DDBJ whole genome shotgun (WGS) entry which is preliminary data.</text>
</comment>
<feature type="region of interest" description="Disordered" evidence="1">
    <location>
        <begin position="63"/>
        <end position="146"/>
    </location>
</feature>
<reference evidence="2 3" key="1">
    <citation type="journal article" date="2015" name="BMC Genomics">
        <title>The genome of the truffle-parasite Tolypocladium ophioglossoides and the evolution of antifungal peptaibiotics.</title>
        <authorList>
            <person name="Quandt C.A."/>
            <person name="Bushley K.E."/>
            <person name="Spatafora J.W."/>
        </authorList>
    </citation>
    <scope>NUCLEOTIDE SEQUENCE [LARGE SCALE GENOMIC DNA]</scope>
    <source>
        <strain evidence="2 3">CBS 100239</strain>
    </source>
</reference>
<name>A0A0L0NET2_TOLOC</name>
<feature type="region of interest" description="Disordered" evidence="1">
    <location>
        <begin position="1"/>
        <end position="40"/>
    </location>
</feature>
<organism evidence="2 3">
    <name type="scientific">Tolypocladium ophioglossoides (strain CBS 100239)</name>
    <name type="common">Snaketongue truffleclub</name>
    <name type="synonym">Elaphocordyceps ophioglossoides</name>
    <dbReference type="NCBI Taxonomy" id="1163406"/>
    <lineage>
        <taxon>Eukaryota</taxon>
        <taxon>Fungi</taxon>
        <taxon>Dikarya</taxon>
        <taxon>Ascomycota</taxon>
        <taxon>Pezizomycotina</taxon>
        <taxon>Sordariomycetes</taxon>
        <taxon>Hypocreomycetidae</taxon>
        <taxon>Hypocreales</taxon>
        <taxon>Ophiocordycipitaceae</taxon>
        <taxon>Tolypocladium</taxon>
    </lineage>
</organism>
<evidence type="ECO:0000313" key="3">
    <source>
        <dbReference type="Proteomes" id="UP000036947"/>
    </source>
</evidence>
<protein>
    <submittedName>
        <fullName evidence="2">Uncharacterized protein</fullName>
    </submittedName>
</protein>
<evidence type="ECO:0000256" key="1">
    <source>
        <dbReference type="SAM" id="MobiDB-lite"/>
    </source>
</evidence>
<dbReference type="EMBL" id="LFRF01000005">
    <property type="protein sequence ID" value="KND92551.1"/>
    <property type="molecule type" value="Genomic_DNA"/>
</dbReference>
<evidence type="ECO:0000313" key="2">
    <source>
        <dbReference type="EMBL" id="KND92551.1"/>
    </source>
</evidence>
<keyword evidence="3" id="KW-1185">Reference proteome</keyword>
<sequence>MSADDHGPSRWSHSTSEKSGVPSYAAETQDQSEARSSDNYSGVEELATVAVVGKPANLALIMSSGQKARERAKASDGPNESLPPPSPKGNFLSLVLSSGHHTREDRARRRVIESRDERAVKDNSENAGEGNAKDAEGGGEDFVAQK</sequence>
<feature type="compositionally biased region" description="Basic and acidic residues" evidence="1">
    <location>
        <begin position="101"/>
        <end position="124"/>
    </location>
</feature>
<dbReference type="AlphaFoldDB" id="A0A0L0NET2"/>
<accession>A0A0L0NET2</accession>
<dbReference type="Proteomes" id="UP000036947">
    <property type="component" value="Unassembled WGS sequence"/>
</dbReference>
<proteinExistence type="predicted"/>